<gene>
    <name evidence="2" type="ORF">LMG7141_00820</name>
</gene>
<feature type="region of interest" description="Disordered" evidence="1">
    <location>
        <begin position="225"/>
        <end position="256"/>
    </location>
</feature>
<protein>
    <recommendedName>
        <fullName evidence="4">DUF1376 domain-containing protein</fullName>
    </recommendedName>
</protein>
<evidence type="ECO:0000256" key="1">
    <source>
        <dbReference type="SAM" id="MobiDB-lite"/>
    </source>
</evidence>
<evidence type="ECO:0000313" key="2">
    <source>
        <dbReference type="EMBL" id="CAJ0778944.1"/>
    </source>
</evidence>
<keyword evidence="3" id="KW-1185">Reference proteome</keyword>
<feature type="region of interest" description="Disordered" evidence="1">
    <location>
        <begin position="114"/>
        <end position="153"/>
    </location>
</feature>
<dbReference type="EMBL" id="CATYWO010000001">
    <property type="protein sequence ID" value="CAJ0778944.1"/>
    <property type="molecule type" value="Genomic_DNA"/>
</dbReference>
<reference evidence="2 3" key="1">
    <citation type="submission" date="2023-07" db="EMBL/GenBank/DDBJ databases">
        <authorList>
            <person name="Peeters C."/>
        </authorList>
    </citation>
    <scope>NUCLEOTIDE SEQUENCE [LARGE SCALE GENOMIC DNA]</scope>
    <source>
        <strain evidence="2 3">LMG 7141</strain>
    </source>
</reference>
<comment type="caution">
    <text evidence="2">The sequence shown here is derived from an EMBL/GenBank/DDBJ whole genome shotgun (WGS) entry which is preliminary data.</text>
</comment>
<name>A0ABN9IDA4_9RALS</name>
<organism evidence="2 3">
    <name type="scientific">Ralstonia condita</name>
    <dbReference type="NCBI Taxonomy" id="3058600"/>
    <lineage>
        <taxon>Bacteria</taxon>
        <taxon>Pseudomonadati</taxon>
        <taxon>Pseudomonadota</taxon>
        <taxon>Betaproteobacteria</taxon>
        <taxon>Burkholderiales</taxon>
        <taxon>Burkholderiaceae</taxon>
        <taxon>Ralstonia</taxon>
    </lineage>
</organism>
<dbReference type="Proteomes" id="UP001189616">
    <property type="component" value="Unassembled WGS sequence"/>
</dbReference>
<proteinExistence type="predicted"/>
<accession>A0ABN9IDA4</accession>
<evidence type="ECO:0000313" key="3">
    <source>
        <dbReference type="Proteomes" id="UP001189616"/>
    </source>
</evidence>
<sequence length="281" mass="31055">MAGDWIKMRTDLFTHPKVFKIAQMLGKDELYAVGALFAFWSWVDKHVVDGHVDGATSQLVDRATRVDGLSAALISVGWMSVSDEGISIPEFEEHNGDSAKERSLKNQRQARWRARKADGLVDASPSTEASTREEKRREEKKEQKQKTARVAALSSSDLVAEGVDEETATEFLALRAKKRAPLTPKAWDGFKAEAEKAGWSLQDAVAKCLARGWQGFEAVWVQSESKPQAQRPPPLHAMTDTQLDTEGRRYGAGGARMGESRHEYIGRIQTAMAAAQGRATE</sequence>
<feature type="compositionally biased region" description="Basic and acidic residues" evidence="1">
    <location>
        <begin position="130"/>
        <end position="145"/>
    </location>
</feature>
<evidence type="ECO:0008006" key="4">
    <source>
        <dbReference type="Google" id="ProtNLM"/>
    </source>
</evidence>